<protein>
    <recommendedName>
        <fullName evidence="9">Protein SMG9</fullName>
    </recommendedName>
</protein>
<dbReference type="PANTHER" id="PTHR14270">
    <property type="entry name" value="NONSENSE-MEDIATED MRNA DECAY FACTOR SMG9"/>
    <property type="match status" value="1"/>
</dbReference>
<evidence type="ECO:0000256" key="1">
    <source>
        <dbReference type="ARBA" id="ARBA00007712"/>
    </source>
</evidence>
<feature type="region of interest" description="Disordered" evidence="3">
    <location>
        <begin position="132"/>
        <end position="169"/>
    </location>
</feature>
<feature type="compositionally biased region" description="Basic and acidic residues" evidence="3">
    <location>
        <begin position="581"/>
        <end position="594"/>
    </location>
</feature>
<organism evidence="5 8">
    <name type="scientific">Didymodactylos carnosus</name>
    <dbReference type="NCBI Taxonomy" id="1234261"/>
    <lineage>
        <taxon>Eukaryota</taxon>
        <taxon>Metazoa</taxon>
        <taxon>Spiralia</taxon>
        <taxon>Gnathifera</taxon>
        <taxon>Rotifera</taxon>
        <taxon>Eurotatoria</taxon>
        <taxon>Bdelloidea</taxon>
        <taxon>Philodinida</taxon>
        <taxon>Philodinidae</taxon>
        <taxon>Didymodactylos</taxon>
    </lineage>
</organism>
<proteinExistence type="inferred from homology"/>
<keyword evidence="8" id="KW-1185">Reference proteome</keyword>
<gene>
    <name evidence="5" type="ORF">GPM918_LOCUS24461</name>
    <name evidence="4" type="ORF">OVA965_LOCUS7828</name>
    <name evidence="7" type="ORF">SRO942_LOCUS24459</name>
    <name evidence="6" type="ORF">TMI583_LOCUS7824</name>
</gene>
<dbReference type="OrthoDB" id="79514at2759"/>
<feature type="region of interest" description="Disordered" evidence="3">
    <location>
        <begin position="1"/>
        <end position="65"/>
    </location>
</feature>
<reference evidence="5" key="1">
    <citation type="submission" date="2021-02" db="EMBL/GenBank/DDBJ databases">
        <authorList>
            <person name="Nowell W R."/>
        </authorList>
    </citation>
    <scope>NUCLEOTIDE SEQUENCE</scope>
</reference>
<evidence type="ECO:0000313" key="4">
    <source>
        <dbReference type="EMBL" id="CAF0864941.1"/>
    </source>
</evidence>
<sequence length="734" mass="83138">MNNSRKENGFISKNKKKEDSSPLGYDGNVGKQSQQEKWKILKRGDHLKSADCPSQQDGSQSKENINNKLSNVGKQQQHISCSSQKNLTNDERLAADGLKLPSALLSALSAEKTVQTTQPIIINSNRQQSLHLALPKQSASASPPVRPSPSTTPTVVTSTPTSAGTVTPQGNLPSISSYFNILNPSVPLVLTKASNIVLPSTSVSSTAALHEQYIQSVSSRLFGSQNSSIMMKSSMKLIDDTLGWCENGQIQQYLHDTEGNLVIGALGRQHVGKSTLLSLLGGNQFTDEDRTMIFPPSSQLPTSMSSSQMTSSITSTSTQSSTANATSKQLNSVTTGIDLYVTSERTILLDTQPLLSPSLLQNLIENEQNREQQHHQRRHYNHHYREQNERQQDFQHLWQQQNDPNSIYIDNMIELKSIEIACFIMSVCHVVLIIEDQFADPYIYRLLQLAEILRPVIKTNQRELIRQHSPHLIFVMNKCDDYIQPHEHLTIKKTINNLMCETRFFYRGSLNNLNKLKIRTSAKSIILSMTKNMSNNNHRMMKMNGGTNENESGDKGGLKKLFQNKNKSTTKTKKMLTANDLRGEDDTKTEKMENESEDDDDDDQDTINDYKLREDDFEDENDVQDDMDNESEEGNKYTKKSLKTHYLNSYDNVNAVFIPRRDFRVSSLSHWQSRFIGFSNPDSTIRQLRQQLLSIDRPLIDQCLSQRAWLNHASRVWDSITRSNWIADYSRLMT</sequence>
<feature type="compositionally biased region" description="Low complexity" evidence="3">
    <location>
        <begin position="138"/>
        <end position="168"/>
    </location>
</feature>
<feature type="compositionally biased region" description="Low complexity" evidence="3">
    <location>
        <begin position="297"/>
        <end position="322"/>
    </location>
</feature>
<keyword evidence="2" id="KW-0866">Nonsense-mediated mRNA decay</keyword>
<dbReference type="EMBL" id="CAJOBC010009128">
    <property type="protein sequence ID" value="CAF3979944.1"/>
    <property type="molecule type" value="Genomic_DNA"/>
</dbReference>
<dbReference type="Proteomes" id="UP000677228">
    <property type="component" value="Unassembled WGS sequence"/>
</dbReference>
<dbReference type="Proteomes" id="UP000682733">
    <property type="component" value="Unassembled WGS sequence"/>
</dbReference>
<dbReference type="AlphaFoldDB" id="A0A814XID5"/>
<evidence type="ECO:0000313" key="5">
    <source>
        <dbReference type="EMBL" id="CAF1216167.1"/>
    </source>
</evidence>
<comment type="similarity">
    <text evidence="1">Belongs to the SMG9 family.</text>
</comment>
<evidence type="ECO:0000313" key="8">
    <source>
        <dbReference type="Proteomes" id="UP000663829"/>
    </source>
</evidence>
<feature type="compositionally biased region" description="Basic and acidic residues" evidence="3">
    <location>
        <begin position="34"/>
        <end position="49"/>
    </location>
</feature>
<feature type="compositionally biased region" description="Polar residues" evidence="3">
    <location>
        <begin position="52"/>
        <end position="65"/>
    </location>
</feature>
<feature type="region of interest" description="Disordered" evidence="3">
    <location>
        <begin position="534"/>
        <end position="637"/>
    </location>
</feature>
<dbReference type="InterPro" id="IPR027417">
    <property type="entry name" value="P-loop_NTPase"/>
</dbReference>
<dbReference type="GO" id="GO:0000184">
    <property type="term" value="P:nuclear-transcribed mRNA catabolic process, nonsense-mediated decay"/>
    <property type="evidence" value="ECO:0007669"/>
    <property type="project" value="UniProtKB-KW"/>
</dbReference>
<accession>A0A814XID5</accession>
<feature type="compositionally biased region" description="Acidic residues" evidence="3">
    <location>
        <begin position="615"/>
        <end position="632"/>
    </location>
</feature>
<evidence type="ECO:0008006" key="9">
    <source>
        <dbReference type="Google" id="ProtNLM"/>
    </source>
</evidence>
<dbReference type="EMBL" id="CAJNOK010002553">
    <property type="protein sequence ID" value="CAF0864941.1"/>
    <property type="molecule type" value="Genomic_DNA"/>
</dbReference>
<dbReference type="PANTHER" id="PTHR14270:SF0">
    <property type="entry name" value="NONSENSE-MEDIATED MRNA DECAY FACTOR SMG9"/>
    <property type="match status" value="1"/>
</dbReference>
<dbReference type="SUPFAM" id="SSF52540">
    <property type="entry name" value="P-loop containing nucleoside triphosphate hydrolases"/>
    <property type="match status" value="1"/>
</dbReference>
<evidence type="ECO:0000256" key="2">
    <source>
        <dbReference type="ARBA" id="ARBA00023161"/>
    </source>
</evidence>
<name>A0A814XID5_9BILA</name>
<feature type="region of interest" description="Disordered" evidence="3">
    <location>
        <begin position="297"/>
        <end position="323"/>
    </location>
</feature>
<dbReference type="InterPro" id="IPR039177">
    <property type="entry name" value="SMG9"/>
</dbReference>
<dbReference type="Proteomes" id="UP000663829">
    <property type="component" value="Unassembled WGS sequence"/>
</dbReference>
<dbReference type="EMBL" id="CAJNOQ010009128">
    <property type="protein sequence ID" value="CAF1216167.1"/>
    <property type="molecule type" value="Genomic_DNA"/>
</dbReference>
<feature type="compositionally biased region" description="Acidic residues" evidence="3">
    <location>
        <begin position="595"/>
        <end position="606"/>
    </location>
</feature>
<dbReference type="Proteomes" id="UP000681722">
    <property type="component" value="Unassembled WGS sequence"/>
</dbReference>
<comment type="caution">
    <text evidence="5">The sequence shown here is derived from an EMBL/GenBank/DDBJ whole genome shotgun (WGS) entry which is preliminary data.</text>
</comment>
<evidence type="ECO:0000256" key="3">
    <source>
        <dbReference type="SAM" id="MobiDB-lite"/>
    </source>
</evidence>
<dbReference type="EMBL" id="CAJOBA010002554">
    <property type="protein sequence ID" value="CAF3649766.1"/>
    <property type="molecule type" value="Genomic_DNA"/>
</dbReference>
<evidence type="ECO:0000313" key="7">
    <source>
        <dbReference type="EMBL" id="CAF3979944.1"/>
    </source>
</evidence>
<evidence type="ECO:0000313" key="6">
    <source>
        <dbReference type="EMBL" id="CAF3649766.1"/>
    </source>
</evidence>